<proteinExistence type="predicted"/>
<feature type="domain" description="ABC3 transporter permease C-terminal" evidence="7">
    <location>
        <begin position="672"/>
        <end position="780"/>
    </location>
</feature>
<dbReference type="Pfam" id="PF12704">
    <property type="entry name" value="MacB_PCD"/>
    <property type="match status" value="1"/>
</dbReference>
<keyword evidence="10" id="KW-1185">Reference proteome</keyword>
<feature type="transmembrane region" description="Helical" evidence="6">
    <location>
        <begin position="750"/>
        <end position="772"/>
    </location>
</feature>
<feature type="transmembrane region" description="Helical" evidence="6">
    <location>
        <begin position="339"/>
        <end position="357"/>
    </location>
</feature>
<evidence type="ECO:0000256" key="1">
    <source>
        <dbReference type="ARBA" id="ARBA00004651"/>
    </source>
</evidence>
<gene>
    <name evidence="9" type="ORF">LX64_02761</name>
</gene>
<keyword evidence="2" id="KW-1003">Cell membrane</keyword>
<evidence type="ECO:0000256" key="5">
    <source>
        <dbReference type="ARBA" id="ARBA00023136"/>
    </source>
</evidence>
<feature type="transmembrane region" description="Helical" evidence="6">
    <location>
        <begin position="377"/>
        <end position="406"/>
    </location>
</feature>
<dbReference type="AlphaFoldDB" id="A0A327QJI0"/>
<reference evidence="9 10" key="1">
    <citation type="submission" date="2018-06" db="EMBL/GenBank/DDBJ databases">
        <title>Genomic Encyclopedia of Archaeal and Bacterial Type Strains, Phase II (KMG-II): from individual species to whole genera.</title>
        <authorList>
            <person name="Goeker M."/>
        </authorList>
    </citation>
    <scope>NUCLEOTIDE SEQUENCE [LARGE SCALE GENOMIC DNA]</scope>
    <source>
        <strain evidence="9 10">DSM 23857</strain>
    </source>
</reference>
<accession>A0A327QJI0</accession>
<feature type="domain" description="MacB-like periplasmic core" evidence="8">
    <location>
        <begin position="20"/>
        <end position="245"/>
    </location>
</feature>
<evidence type="ECO:0000259" key="7">
    <source>
        <dbReference type="Pfam" id="PF02687"/>
    </source>
</evidence>
<dbReference type="PANTHER" id="PTHR30572:SF18">
    <property type="entry name" value="ABC-TYPE MACROLIDE FAMILY EXPORT SYSTEM PERMEASE COMPONENT 2"/>
    <property type="match status" value="1"/>
</dbReference>
<feature type="transmembrane region" description="Helical" evidence="6">
    <location>
        <begin position="283"/>
        <end position="303"/>
    </location>
</feature>
<organism evidence="9 10">
    <name type="scientific">Chitinophaga skermanii</name>
    <dbReference type="NCBI Taxonomy" id="331697"/>
    <lineage>
        <taxon>Bacteria</taxon>
        <taxon>Pseudomonadati</taxon>
        <taxon>Bacteroidota</taxon>
        <taxon>Chitinophagia</taxon>
        <taxon>Chitinophagales</taxon>
        <taxon>Chitinophagaceae</taxon>
        <taxon>Chitinophaga</taxon>
    </lineage>
</organism>
<sequence>MILNNFKIAYRNIKKQKLYSLINIGGLTLGLSISIMLLLWVQDEFSYDKMHSKFKNIYIVGNVFERGEQQNYNRTSPAGIAAYAPKEMTGLKEIVRVGDNYDYYLQEYNGKRFYESNMGYVDSTFFRLFDFELISGNRFSPFPNIHSIIMTESTAKRYFGDAASAVGKVITAEKKTQFTVVGVMKDFPNNSSIKYDILFPVAHKAALYTANDYWSSLDNDFGNWAFNTYVELAPGANLKAIGDQLGLVQHRYNKYDRNSKWFVQPMSMLHLYNNDGSDGAIRVVRIFLIVAIVIILIACINYVNLSTARASQRTSEVGLRKVVGATRFQLFGQFMGESTILFVVSIILALVAVPLMLPYYNTLTQKSLTFSLFNMQMLWVVVSVILFTILIAGIYPASLLSSFSPLKALRGSKGTVGSNNASFRKILVVVQFFISTVLIIATLVIAFQMKYIHSKELGFDKSNTITFGGGALGGEKATITKNEIAAIPGVMAVAAANQNIMTIGHTTGDTDWEGRGPDESMMVHPFVVDENVIPMMGVKMIAGRNFMPGLGDTTGYILNETALRLLGYEGDPIGRYFSLWEQKGTIIGIVKDFHMSSLHAKIEPVVFTINPNRLYYYHVKITPGKEKQVIEGLEKIYKRGNPDYPFEYKFMDEQYNNMYQAEQRTGWLFNYFAGIAIFLSCLGLFGLVTFSTAQRFKEIGIRKALGASVGNIVTLLSKDFLKLVIISIVIAVPAAYYFMNIWLQEFAYHISLQAWMFIVAGAVAIAIALFTISFQSIKAALVNPVKSLRSE</sequence>
<evidence type="ECO:0000313" key="10">
    <source>
        <dbReference type="Proteomes" id="UP000249547"/>
    </source>
</evidence>
<dbReference type="OrthoDB" id="1451596at2"/>
<feature type="transmembrane region" description="Helical" evidence="6">
    <location>
        <begin position="426"/>
        <end position="447"/>
    </location>
</feature>
<keyword evidence="4 6" id="KW-1133">Transmembrane helix</keyword>
<dbReference type="InterPro" id="IPR050250">
    <property type="entry name" value="Macrolide_Exporter_MacB"/>
</dbReference>
<dbReference type="InterPro" id="IPR003838">
    <property type="entry name" value="ABC3_permease_C"/>
</dbReference>
<dbReference type="EMBL" id="QLLL01000005">
    <property type="protein sequence ID" value="RAJ03884.1"/>
    <property type="molecule type" value="Genomic_DNA"/>
</dbReference>
<keyword evidence="5 6" id="KW-0472">Membrane</keyword>
<feature type="domain" description="ABC3 transporter permease C-terminal" evidence="7">
    <location>
        <begin position="289"/>
        <end position="404"/>
    </location>
</feature>
<keyword evidence="3 6" id="KW-0812">Transmembrane</keyword>
<evidence type="ECO:0000313" key="9">
    <source>
        <dbReference type="EMBL" id="RAJ03884.1"/>
    </source>
</evidence>
<feature type="transmembrane region" description="Helical" evidence="6">
    <location>
        <begin position="667"/>
        <end position="693"/>
    </location>
</feature>
<dbReference type="RefSeq" id="WP_111598214.1">
    <property type="nucleotide sequence ID" value="NZ_QLLL01000005.1"/>
</dbReference>
<dbReference type="PANTHER" id="PTHR30572">
    <property type="entry name" value="MEMBRANE COMPONENT OF TRANSPORTER-RELATED"/>
    <property type="match status" value="1"/>
</dbReference>
<evidence type="ECO:0000259" key="8">
    <source>
        <dbReference type="Pfam" id="PF12704"/>
    </source>
</evidence>
<name>A0A327QJI0_9BACT</name>
<feature type="transmembrane region" description="Helical" evidence="6">
    <location>
        <begin position="21"/>
        <end position="41"/>
    </location>
</feature>
<dbReference type="Proteomes" id="UP000249547">
    <property type="component" value="Unassembled WGS sequence"/>
</dbReference>
<feature type="transmembrane region" description="Helical" evidence="6">
    <location>
        <begin position="720"/>
        <end position="738"/>
    </location>
</feature>
<evidence type="ECO:0000256" key="3">
    <source>
        <dbReference type="ARBA" id="ARBA00022692"/>
    </source>
</evidence>
<evidence type="ECO:0000256" key="6">
    <source>
        <dbReference type="SAM" id="Phobius"/>
    </source>
</evidence>
<protein>
    <submittedName>
        <fullName evidence="9">Putative ABC transport system permease protein</fullName>
    </submittedName>
</protein>
<evidence type="ECO:0000256" key="2">
    <source>
        <dbReference type="ARBA" id="ARBA00022475"/>
    </source>
</evidence>
<dbReference type="InterPro" id="IPR025857">
    <property type="entry name" value="MacB_PCD"/>
</dbReference>
<comment type="subcellular location">
    <subcellularLocation>
        <location evidence="1">Cell membrane</location>
        <topology evidence="1">Multi-pass membrane protein</topology>
    </subcellularLocation>
</comment>
<comment type="caution">
    <text evidence="9">The sequence shown here is derived from an EMBL/GenBank/DDBJ whole genome shotgun (WGS) entry which is preliminary data.</text>
</comment>
<dbReference type="GO" id="GO:0005886">
    <property type="term" value="C:plasma membrane"/>
    <property type="evidence" value="ECO:0007669"/>
    <property type="project" value="UniProtKB-SubCell"/>
</dbReference>
<evidence type="ECO:0000256" key="4">
    <source>
        <dbReference type="ARBA" id="ARBA00022989"/>
    </source>
</evidence>
<dbReference type="GO" id="GO:0022857">
    <property type="term" value="F:transmembrane transporter activity"/>
    <property type="evidence" value="ECO:0007669"/>
    <property type="project" value="TreeGrafter"/>
</dbReference>
<dbReference type="Pfam" id="PF02687">
    <property type="entry name" value="FtsX"/>
    <property type="match status" value="2"/>
</dbReference>